<proteinExistence type="predicted"/>
<sequence length="284" mass="31411">MESVGFREMIAALRAVQPEYLPPSININKQNVRTLDAGTPPAPQKPRDARFDVAVKAAFAAFRDAKRDYLLNLEPKVIKALARRDDVFLTLRAIKPCTLFTFAGPPTGDGVLAMNGLVLECLAPVLAKSDLEAYGFRLQYLATDVLIKHKGFKGGWVLADTKAAQWPLVKDLFFEAPAHPQRENMQETIGRALGYPARMGYNTVTFKDVNEEQALDAQLGTKVDGVSGVHFWCIDGTAQDMTNILYFFKACNEAAQSAGIALRMDLNEYPAMKARFEQWKGAHG</sequence>
<gene>
    <name evidence="1" type="ORF">KHLLAP_LOCUS11382</name>
</gene>
<protein>
    <submittedName>
        <fullName evidence="1">Uu.00g065390.m01.CDS01</fullName>
    </submittedName>
</protein>
<dbReference type="AlphaFoldDB" id="A0AAI8VTT1"/>
<dbReference type="Proteomes" id="UP001295740">
    <property type="component" value="Unassembled WGS sequence"/>
</dbReference>
<keyword evidence="2" id="KW-1185">Reference proteome</keyword>
<organism evidence="1 2">
    <name type="scientific">Anthostomella pinea</name>
    <dbReference type="NCBI Taxonomy" id="933095"/>
    <lineage>
        <taxon>Eukaryota</taxon>
        <taxon>Fungi</taxon>
        <taxon>Dikarya</taxon>
        <taxon>Ascomycota</taxon>
        <taxon>Pezizomycotina</taxon>
        <taxon>Sordariomycetes</taxon>
        <taxon>Xylariomycetidae</taxon>
        <taxon>Xylariales</taxon>
        <taxon>Xylariaceae</taxon>
        <taxon>Anthostomella</taxon>
    </lineage>
</organism>
<dbReference type="EMBL" id="CAUWAG010000018">
    <property type="protein sequence ID" value="CAJ2510914.1"/>
    <property type="molecule type" value="Genomic_DNA"/>
</dbReference>
<accession>A0AAI8VTT1</accession>
<evidence type="ECO:0000313" key="1">
    <source>
        <dbReference type="EMBL" id="CAJ2510914.1"/>
    </source>
</evidence>
<name>A0AAI8VTT1_9PEZI</name>
<reference evidence="1" key="1">
    <citation type="submission" date="2023-10" db="EMBL/GenBank/DDBJ databases">
        <authorList>
            <person name="Hackl T."/>
        </authorList>
    </citation>
    <scope>NUCLEOTIDE SEQUENCE</scope>
</reference>
<comment type="caution">
    <text evidence="1">The sequence shown here is derived from an EMBL/GenBank/DDBJ whole genome shotgun (WGS) entry which is preliminary data.</text>
</comment>
<evidence type="ECO:0000313" key="2">
    <source>
        <dbReference type="Proteomes" id="UP001295740"/>
    </source>
</evidence>